<organism evidence="7 8">
    <name type="scientific">Apteryx mantelli</name>
    <name type="common">North Island brown kiwi</name>
    <dbReference type="NCBI Taxonomy" id="2696672"/>
    <lineage>
        <taxon>Eukaryota</taxon>
        <taxon>Metazoa</taxon>
        <taxon>Chordata</taxon>
        <taxon>Craniata</taxon>
        <taxon>Vertebrata</taxon>
        <taxon>Euteleostomi</taxon>
        <taxon>Archelosauria</taxon>
        <taxon>Archosauria</taxon>
        <taxon>Dinosauria</taxon>
        <taxon>Saurischia</taxon>
        <taxon>Theropoda</taxon>
        <taxon>Coelurosauria</taxon>
        <taxon>Aves</taxon>
        <taxon>Palaeognathae</taxon>
        <taxon>Apterygiformes</taxon>
        <taxon>Apterygidae</taxon>
        <taxon>Apteryx</taxon>
    </lineage>
</organism>
<proteinExistence type="inferred from homology"/>
<evidence type="ECO:0000256" key="1">
    <source>
        <dbReference type="ARBA" id="ARBA00008025"/>
    </source>
</evidence>
<protein>
    <submittedName>
        <fullName evidence="8">Vesicle-associated membrane protein 5-like isoform X1</fullName>
    </submittedName>
</protein>
<dbReference type="InterPro" id="IPR042855">
    <property type="entry name" value="V_SNARE_CC"/>
</dbReference>
<dbReference type="PANTHER" id="PTHR47462:SF1">
    <property type="entry name" value="VESICLE-ASSOCIATED MEMBRANE PROTEIN 5"/>
    <property type="match status" value="1"/>
</dbReference>
<dbReference type="PROSITE" id="PS50892">
    <property type="entry name" value="V_SNARE"/>
    <property type="match status" value="1"/>
</dbReference>
<evidence type="ECO:0000256" key="2">
    <source>
        <dbReference type="ARBA" id="ARBA00046280"/>
    </source>
</evidence>
<keyword evidence="5" id="KW-0812">Transmembrane</keyword>
<dbReference type="GeneID" id="106493816"/>
<dbReference type="CDD" id="cd15872">
    <property type="entry name" value="R-SNARE_VAMP5"/>
    <property type="match status" value="1"/>
</dbReference>
<name>A0ABM4FUD5_9AVES</name>
<keyword evidence="3" id="KW-0175">Coiled coil</keyword>
<feature type="transmembrane region" description="Helical" evidence="5">
    <location>
        <begin position="141"/>
        <end position="165"/>
    </location>
</feature>
<evidence type="ECO:0000256" key="4">
    <source>
        <dbReference type="SAM" id="MobiDB-lite"/>
    </source>
</evidence>
<reference evidence="8" key="1">
    <citation type="submission" date="2025-08" db="UniProtKB">
        <authorList>
            <consortium name="RefSeq"/>
        </authorList>
    </citation>
    <scope>IDENTIFICATION</scope>
    <source>
        <tissue evidence="8">Blood</tissue>
    </source>
</reference>
<dbReference type="InterPro" id="IPR042581">
    <property type="entry name" value="VAMP5_R-SNARE"/>
</dbReference>
<comment type="subcellular location">
    <subcellularLocation>
        <location evidence="2">Endomembrane system</location>
        <topology evidence="2">Single-pass type IV membrane protein</topology>
    </subcellularLocation>
</comment>
<accession>A0ABM4FUD5</accession>
<feature type="region of interest" description="Disordered" evidence="4">
    <location>
        <begin position="15"/>
        <end position="75"/>
    </location>
</feature>
<dbReference type="InterPro" id="IPR042166">
    <property type="entry name" value="Vamp5"/>
</dbReference>
<evidence type="ECO:0000313" key="7">
    <source>
        <dbReference type="Proteomes" id="UP001652627"/>
    </source>
</evidence>
<feature type="domain" description="V-SNARE coiled-coil homology" evidence="6">
    <location>
        <begin position="77"/>
        <end position="137"/>
    </location>
</feature>
<keyword evidence="5" id="KW-0472">Membrane</keyword>
<evidence type="ECO:0000313" key="8">
    <source>
        <dbReference type="RefSeq" id="XP_067168564.1"/>
    </source>
</evidence>
<comment type="similarity">
    <text evidence="1">Belongs to the synaptobrevin family.</text>
</comment>
<dbReference type="InterPro" id="IPR001388">
    <property type="entry name" value="Synaptobrevin-like"/>
</dbReference>
<feature type="compositionally biased region" description="Basic residues" evidence="4">
    <location>
        <begin position="42"/>
        <end position="63"/>
    </location>
</feature>
<dbReference type="Gene3D" id="1.20.5.110">
    <property type="match status" value="1"/>
</dbReference>
<dbReference type="SUPFAM" id="SSF58038">
    <property type="entry name" value="SNARE fusion complex"/>
    <property type="match status" value="1"/>
</dbReference>
<dbReference type="Pfam" id="PF00957">
    <property type="entry name" value="Synaptobrevin"/>
    <property type="match status" value="1"/>
</dbReference>
<gene>
    <name evidence="8" type="primary">LOC106493816</name>
</gene>
<dbReference type="Proteomes" id="UP001652627">
    <property type="component" value="Chromosome 29"/>
</dbReference>
<evidence type="ECO:0000259" key="6">
    <source>
        <dbReference type="PROSITE" id="PS50892"/>
    </source>
</evidence>
<sequence length="186" mass="20359">MTWCPGRGFPRCRDRGGAGLTGSLLPGEAPGAGRVGSDRGRAACHRPRERRSPRPRSRLRSRRGAVPARRGGGAMSRLEQCQQEAEEVAQIMKENFTKTLEREGKLSDLDNRAEELRSMGQTFTRTSRAVAQKQRVRHRCWCLVLVGLAVGLTVIILIVVLVLWLGGTSNTPPVPPAITRATPGED</sequence>
<dbReference type="PANTHER" id="PTHR47462">
    <property type="entry name" value="VESICLE-ASSOCIATED MEMBRANE PROTEIN 5"/>
    <property type="match status" value="1"/>
</dbReference>
<keyword evidence="7" id="KW-1185">Reference proteome</keyword>
<dbReference type="RefSeq" id="XP_067168564.1">
    <property type="nucleotide sequence ID" value="XM_067312463.1"/>
</dbReference>
<evidence type="ECO:0000256" key="5">
    <source>
        <dbReference type="SAM" id="Phobius"/>
    </source>
</evidence>
<dbReference type="PRINTS" id="PR00219">
    <property type="entry name" value="SYNAPTOBREVN"/>
</dbReference>
<evidence type="ECO:0000256" key="3">
    <source>
        <dbReference type="PROSITE-ProRule" id="PRU00290"/>
    </source>
</evidence>
<keyword evidence="5" id="KW-1133">Transmembrane helix</keyword>